<proteinExistence type="predicted"/>
<name>A0A4Z0YM06_9PEZI</name>
<feature type="compositionally biased region" description="Low complexity" evidence="1">
    <location>
        <begin position="382"/>
        <end position="393"/>
    </location>
</feature>
<comment type="caution">
    <text evidence="2">The sequence shown here is derived from an EMBL/GenBank/DDBJ whole genome shotgun (WGS) entry which is preliminary data.</text>
</comment>
<dbReference type="InterPro" id="IPR036910">
    <property type="entry name" value="HMG_box_dom_sf"/>
</dbReference>
<dbReference type="Proteomes" id="UP000297716">
    <property type="component" value="Unassembled WGS sequence"/>
</dbReference>
<evidence type="ECO:0000256" key="1">
    <source>
        <dbReference type="SAM" id="MobiDB-lite"/>
    </source>
</evidence>
<dbReference type="EMBL" id="SKBN01000061">
    <property type="protein sequence ID" value="TGJ84707.1"/>
    <property type="molecule type" value="Genomic_DNA"/>
</dbReference>
<feature type="compositionally biased region" description="Low complexity" evidence="1">
    <location>
        <begin position="157"/>
        <end position="170"/>
    </location>
</feature>
<feature type="compositionally biased region" description="Basic and acidic residues" evidence="1">
    <location>
        <begin position="335"/>
        <end position="344"/>
    </location>
</feature>
<dbReference type="AlphaFoldDB" id="A0A4Z0YM06"/>
<feature type="region of interest" description="Disordered" evidence="1">
    <location>
        <begin position="358"/>
        <end position="396"/>
    </location>
</feature>
<dbReference type="STRING" id="37992.A0A4Z0YM06"/>
<dbReference type="OrthoDB" id="4777606at2759"/>
<protein>
    <submittedName>
        <fullName evidence="2">Uncharacterized protein</fullName>
    </submittedName>
</protein>
<feature type="region of interest" description="Disordered" evidence="1">
    <location>
        <begin position="150"/>
        <end position="204"/>
    </location>
</feature>
<feature type="region of interest" description="Disordered" evidence="1">
    <location>
        <begin position="306"/>
        <end position="344"/>
    </location>
</feature>
<keyword evidence="3" id="KW-1185">Reference proteome</keyword>
<dbReference type="Gene3D" id="1.10.30.10">
    <property type="entry name" value="High mobility group box domain"/>
    <property type="match status" value="1"/>
</dbReference>
<sequence>MSHPVDPTMDLWRGEWQRVCIQLDTFNCLIRISFDVYCRLGDGGRNFLAQQASTLLKKPVEFFVDNSNSTRVFLANRRDISSSIPCQLEQWTANGLPRLFPNPPPQQLMTNAAGNSTLNTHDVTKPSTSSNSFSHPLGSLHSKFPIQLGTPISETHSQNSTSNRSTRQSTPANMDYGRNLNADFANPWFPSTPSQGHGTPQTQNTLTSVGFMPTSNFNFPTPVGTQVYTPQSYSPFPQMNPPVNNGHTMNAGPSSSPKLISAKWGAMTQLEKDPYYEEADQLSLEQLRLHPNARYKANMAAIRKRQADRAARAAGARAQVEPAAQAQEQPQLQNGDREQPQQHIEQDVEPIEQVEHDVEPKEQVEHDVEPKEQVEHDDEPQELVQQDEQPVEQVEAHQQVLEPIEFPEQLNQQAESWEKKAEDGETFSFFDIFGDAEFNEEFSL</sequence>
<feature type="compositionally biased region" description="Low complexity" evidence="1">
    <location>
        <begin position="312"/>
        <end position="333"/>
    </location>
</feature>
<accession>A0A4Z0YM06</accession>
<feature type="compositionally biased region" description="Polar residues" evidence="1">
    <location>
        <begin position="110"/>
        <end position="134"/>
    </location>
</feature>
<feature type="region of interest" description="Disordered" evidence="1">
    <location>
        <begin position="110"/>
        <end position="136"/>
    </location>
</feature>
<evidence type="ECO:0000313" key="3">
    <source>
        <dbReference type="Proteomes" id="UP000297716"/>
    </source>
</evidence>
<gene>
    <name evidence="2" type="ORF">E0Z10_g4070</name>
</gene>
<organism evidence="2 3">
    <name type="scientific">Xylaria hypoxylon</name>
    <dbReference type="NCBI Taxonomy" id="37992"/>
    <lineage>
        <taxon>Eukaryota</taxon>
        <taxon>Fungi</taxon>
        <taxon>Dikarya</taxon>
        <taxon>Ascomycota</taxon>
        <taxon>Pezizomycotina</taxon>
        <taxon>Sordariomycetes</taxon>
        <taxon>Xylariomycetidae</taxon>
        <taxon>Xylariales</taxon>
        <taxon>Xylariaceae</taxon>
        <taxon>Xylaria</taxon>
    </lineage>
</organism>
<feature type="compositionally biased region" description="Polar residues" evidence="1">
    <location>
        <begin position="189"/>
        <end position="204"/>
    </location>
</feature>
<feature type="compositionally biased region" description="Basic and acidic residues" evidence="1">
    <location>
        <begin position="358"/>
        <end position="374"/>
    </location>
</feature>
<evidence type="ECO:0000313" key="2">
    <source>
        <dbReference type="EMBL" id="TGJ84707.1"/>
    </source>
</evidence>
<reference evidence="2 3" key="1">
    <citation type="submission" date="2019-03" db="EMBL/GenBank/DDBJ databases">
        <title>Draft genome sequence of Xylaria hypoxylon DSM 108379, a ubiquitous saprotrophic-parasitic fungi on hardwood.</title>
        <authorList>
            <person name="Buettner E."/>
            <person name="Leonhardt S."/>
            <person name="Gebauer A.M."/>
            <person name="Liers C."/>
            <person name="Hofrichter M."/>
            <person name="Kellner H."/>
        </authorList>
    </citation>
    <scope>NUCLEOTIDE SEQUENCE [LARGE SCALE GENOMIC DNA]</scope>
    <source>
        <strain evidence="2 3">DSM 108379</strain>
    </source>
</reference>
<dbReference type="SUPFAM" id="SSF47095">
    <property type="entry name" value="HMG-box"/>
    <property type="match status" value="1"/>
</dbReference>